<reference evidence="1" key="1">
    <citation type="journal article" date="2021" name="Proc. Natl. Acad. Sci. U.S.A.">
        <title>Three genomes in the algal genus Volvox reveal the fate of a haploid sex-determining region after a transition to homothallism.</title>
        <authorList>
            <person name="Yamamoto K."/>
            <person name="Hamaji T."/>
            <person name="Kawai-Toyooka H."/>
            <person name="Matsuzaki R."/>
            <person name="Takahashi F."/>
            <person name="Nishimura Y."/>
            <person name="Kawachi M."/>
            <person name="Noguchi H."/>
            <person name="Minakuchi Y."/>
            <person name="Umen J.G."/>
            <person name="Toyoda A."/>
            <person name="Nozaki H."/>
        </authorList>
    </citation>
    <scope>NUCLEOTIDE SEQUENCE</scope>
    <source>
        <strain evidence="1">NIES-3786</strain>
    </source>
</reference>
<dbReference type="Proteomes" id="UP000747110">
    <property type="component" value="Unassembled WGS sequence"/>
</dbReference>
<dbReference type="EMBL" id="BNCP01000001">
    <property type="protein sequence ID" value="GIL69555.1"/>
    <property type="molecule type" value="Genomic_DNA"/>
</dbReference>
<dbReference type="AlphaFoldDB" id="A0A8J4C1C8"/>
<accession>A0A8J4C1C8</accession>
<keyword evidence="2" id="KW-1185">Reference proteome</keyword>
<sequence length="229" mass="25753">MKHFEELLRSFWQLLDSTGNCWTLLCGANVCFPMRYFEGLFNEENAYRDSDAEAILSFINGQPRNDGNGWEASMGQRVQRVEAAAQLNEPFSVGEVALTIRCLSNNKACGPDRIPAECYKGAKKEIEGRSVNNLLVPHILRLLEYIRSTGDYPEQFQTSCVTPLFKKGDPRDKVNYRGLAVGSALAKCYAFILEQRLSRWVKLPRPAPPIKGGLEPILVLSIICLSYVM</sequence>
<evidence type="ECO:0000313" key="1">
    <source>
        <dbReference type="EMBL" id="GIL69555.1"/>
    </source>
</evidence>
<protein>
    <submittedName>
        <fullName evidence="1">Uncharacterized protein</fullName>
    </submittedName>
</protein>
<name>A0A8J4C1C8_9CHLO</name>
<organism evidence="1 2">
    <name type="scientific">Volvox reticuliferus</name>
    <dbReference type="NCBI Taxonomy" id="1737510"/>
    <lineage>
        <taxon>Eukaryota</taxon>
        <taxon>Viridiplantae</taxon>
        <taxon>Chlorophyta</taxon>
        <taxon>core chlorophytes</taxon>
        <taxon>Chlorophyceae</taxon>
        <taxon>CS clade</taxon>
        <taxon>Chlamydomonadales</taxon>
        <taxon>Volvocaceae</taxon>
        <taxon>Volvox</taxon>
    </lineage>
</organism>
<dbReference type="OrthoDB" id="515277at2759"/>
<gene>
    <name evidence="1" type="ORF">Vretifemale_482</name>
</gene>
<proteinExistence type="predicted"/>
<evidence type="ECO:0000313" key="2">
    <source>
        <dbReference type="Proteomes" id="UP000747110"/>
    </source>
</evidence>
<dbReference type="PANTHER" id="PTHR19446">
    <property type="entry name" value="REVERSE TRANSCRIPTASES"/>
    <property type="match status" value="1"/>
</dbReference>
<comment type="caution">
    <text evidence="1">The sequence shown here is derived from an EMBL/GenBank/DDBJ whole genome shotgun (WGS) entry which is preliminary data.</text>
</comment>